<gene>
    <name evidence="1" type="ORF">SS1G_02343</name>
</gene>
<keyword evidence="2" id="KW-1185">Reference proteome</keyword>
<dbReference type="GeneID" id="5492255"/>
<name>A7EAL1_SCLS1</name>
<protein>
    <submittedName>
        <fullName evidence="1">Uncharacterized protein</fullName>
    </submittedName>
</protein>
<dbReference type="EMBL" id="CH476623">
    <property type="protein sequence ID" value="EDN99489.1"/>
    <property type="molecule type" value="Genomic_DNA"/>
</dbReference>
<organism evidence="1 2">
    <name type="scientific">Sclerotinia sclerotiorum (strain ATCC 18683 / 1980 / Ss-1)</name>
    <name type="common">White mold</name>
    <name type="synonym">Whetzelinia sclerotiorum</name>
    <dbReference type="NCBI Taxonomy" id="665079"/>
    <lineage>
        <taxon>Eukaryota</taxon>
        <taxon>Fungi</taxon>
        <taxon>Dikarya</taxon>
        <taxon>Ascomycota</taxon>
        <taxon>Pezizomycotina</taxon>
        <taxon>Leotiomycetes</taxon>
        <taxon>Helotiales</taxon>
        <taxon>Sclerotiniaceae</taxon>
        <taxon>Sclerotinia</taxon>
    </lineage>
</organism>
<dbReference type="AlphaFoldDB" id="A7EAL1"/>
<dbReference type="HOGENOM" id="CLU_3279752_0_0_1"/>
<dbReference type="InParanoid" id="A7EAL1"/>
<sequence>MSVFGHFETMEVRDEKSRKEMTMPVTYRDASTVRANWLVRK</sequence>
<dbReference type="Proteomes" id="UP000001312">
    <property type="component" value="Unassembled WGS sequence"/>
</dbReference>
<reference evidence="2" key="1">
    <citation type="journal article" date="2011" name="PLoS Genet.">
        <title>Genomic analysis of the necrotrophic fungal pathogens Sclerotinia sclerotiorum and Botrytis cinerea.</title>
        <authorList>
            <person name="Amselem J."/>
            <person name="Cuomo C.A."/>
            <person name="van Kan J.A."/>
            <person name="Viaud M."/>
            <person name="Benito E.P."/>
            <person name="Couloux A."/>
            <person name="Coutinho P.M."/>
            <person name="de Vries R.P."/>
            <person name="Dyer P.S."/>
            <person name="Fillinger S."/>
            <person name="Fournier E."/>
            <person name="Gout L."/>
            <person name="Hahn M."/>
            <person name="Kohn L."/>
            <person name="Lapalu N."/>
            <person name="Plummer K.M."/>
            <person name="Pradier J.M."/>
            <person name="Quevillon E."/>
            <person name="Sharon A."/>
            <person name="Simon A."/>
            <person name="ten Have A."/>
            <person name="Tudzynski B."/>
            <person name="Tudzynski P."/>
            <person name="Wincker P."/>
            <person name="Andrew M."/>
            <person name="Anthouard V."/>
            <person name="Beever R.E."/>
            <person name="Beffa R."/>
            <person name="Benoit I."/>
            <person name="Bouzid O."/>
            <person name="Brault B."/>
            <person name="Chen Z."/>
            <person name="Choquer M."/>
            <person name="Collemare J."/>
            <person name="Cotton P."/>
            <person name="Danchin E.G."/>
            <person name="Da Silva C."/>
            <person name="Gautier A."/>
            <person name="Giraud C."/>
            <person name="Giraud T."/>
            <person name="Gonzalez C."/>
            <person name="Grossetete S."/>
            <person name="Guldener U."/>
            <person name="Henrissat B."/>
            <person name="Howlett B.J."/>
            <person name="Kodira C."/>
            <person name="Kretschmer M."/>
            <person name="Lappartient A."/>
            <person name="Leroch M."/>
            <person name="Levis C."/>
            <person name="Mauceli E."/>
            <person name="Neuveglise C."/>
            <person name="Oeser B."/>
            <person name="Pearson M."/>
            <person name="Poulain J."/>
            <person name="Poussereau N."/>
            <person name="Quesneville H."/>
            <person name="Rascle C."/>
            <person name="Schumacher J."/>
            <person name="Segurens B."/>
            <person name="Sexton A."/>
            <person name="Silva E."/>
            <person name="Sirven C."/>
            <person name="Soanes D.M."/>
            <person name="Talbot N.J."/>
            <person name="Templeton M."/>
            <person name="Yandava C."/>
            <person name="Yarden O."/>
            <person name="Zeng Q."/>
            <person name="Rollins J.A."/>
            <person name="Lebrun M.H."/>
            <person name="Dickman M."/>
        </authorList>
    </citation>
    <scope>NUCLEOTIDE SEQUENCE [LARGE SCALE GENOMIC DNA]</scope>
    <source>
        <strain evidence="2">ATCC 18683 / 1980 / Ss-1</strain>
    </source>
</reference>
<dbReference type="RefSeq" id="XP_001596127.1">
    <property type="nucleotide sequence ID" value="XM_001596077.1"/>
</dbReference>
<evidence type="ECO:0000313" key="1">
    <source>
        <dbReference type="EMBL" id="EDN99489.1"/>
    </source>
</evidence>
<accession>A7EAL1</accession>
<dbReference type="KEGG" id="ssl:SS1G_02343"/>
<evidence type="ECO:0000313" key="2">
    <source>
        <dbReference type="Proteomes" id="UP000001312"/>
    </source>
</evidence>
<proteinExistence type="predicted"/>